<keyword evidence="2" id="KW-1185">Reference proteome</keyword>
<protein>
    <submittedName>
        <fullName evidence="1">Uncharacterized protein</fullName>
    </submittedName>
</protein>
<evidence type="ECO:0000313" key="1">
    <source>
        <dbReference type="EMBL" id="EYC42263.1"/>
    </source>
</evidence>
<sequence>MPSEKKNSSVCASVRYYVPYAQQVSALKTSQEVTTAGRFAPAAPAEPLPPVPPQASLRLPRVNVLTPQKFTLY</sequence>
<organism evidence="1 2">
    <name type="scientific">Ancylostoma ceylanicum</name>
    <dbReference type="NCBI Taxonomy" id="53326"/>
    <lineage>
        <taxon>Eukaryota</taxon>
        <taxon>Metazoa</taxon>
        <taxon>Ecdysozoa</taxon>
        <taxon>Nematoda</taxon>
        <taxon>Chromadorea</taxon>
        <taxon>Rhabditida</taxon>
        <taxon>Rhabditina</taxon>
        <taxon>Rhabditomorpha</taxon>
        <taxon>Strongyloidea</taxon>
        <taxon>Ancylostomatidae</taxon>
        <taxon>Ancylostomatinae</taxon>
        <taxon>Ancylostoma</taxon>
    </lineage>
</organism>
<gene>
    <name evidence="1" type="primary">Acey_s0537.g3110</name>
    <name evidence="1" type="ORF">Y032_0537g3110</name>
</gene>
<evidence type="ECO:0000313" key="2">
    <source>
        <dbReference type="Proteomes" id="UP000024635"/>
    </source>
</evidence>
<reference evidence="2" key="1">
    <citation type="journal article" date="2015" name="Nat. Genet.">
        <title>The genome and transcriptome of the zoonotic hookworm Ancylostoma ceylanicum identify infection-specific gene families.</title>
        <authorList>
            <person name="Schwarz E.M."/>
            <person name="Hu Y."/>
            <person name="Antoshechkin I."/>
            <person name="Miller M.M."/>
            <person name="Sternberg P.W."/>
            <person name="Aroian R.V."/>
        </authorList>
    </citation>
    <scope>NUCLEOTIDE SEQUENCE</scope>
    <source>
        <strain evidence="2">HY135</strain>
    </source>
</reference>
<dbReference type="AlphaFoldDB" id="A0A016WTA6"/>
<name>A0A016WTA6_9BILA</name>
<accession>A0A016WTA6</accession>
<proteinExistence type="predicted"/>
<dbReference type="Proteomes" id="UP000024635">
    <property type="component" value="Unassembled WGS sequence"/>
</dbReference>
<dbReference type="EMBL" id="JARK01000137">
    <property type="protein sequence ID" value="EYC42263.1"/>
    <property type="molecule type" value="Genomic_DNA"/>
</dbReference>
<comment type="caution">
    <text evidence="1">The sequence shown here is derived from an EMBL/GenBank/DDBJ whole genome shotgun (WGS) entry which is preliminary data.</text>
</comment>